<evidence type="ECO:0000259" key="7">
    <source>
        <dbReference type="Pfam" id="PF17851"/>
    </source>
</evidence>
<feature type="active site" description="Proton donor" evidence="4">
    <location>
        <position position="198"/>
    </location>
</feature>
<dbReference type="InterPro" id="IPR023296">
    <property type="entry name" value="Glyco_hydro_beta-prop_sf"/>
</dbReference>
<name>A0AA38H3N2_9TREE</name>
<feature type="active site" description="Proton acceptor" evidence="4">
    <location>
        <position position="14"/>
    </location>
</feature>
<keyword evidence="2 6" id="KW-0378">Hydrolase</keyword>
<dbReference type="GeneID" id="77729665"/>
<keyword evidence="9" id="KW-1185">Reference proteome</keyword>
<feature type="domain" description="Beta-xylosidase C-terminal Concanavalin A-like" evidence="7">
    <location>
        <begin position="347"/>
        <end position="540"/>
    </location>
</feature>
<dbReference type="GO" id="GO:0004553">
    <property type="term" value="F:hydrolase activity, hydrolyzing O-glycosyl compounds"/>
    <property type="evidence" value="ECO:0007669"/>
    <property type="project" value="InterPro"/>
</dbReference>
<dbReference type="Gene3D" id="2.115.10.20">
    <property type="entry name" value="Glycosyl hydrolase domain, family 43"/>
    <property type="match status" value="1"/>
</dbReference>
<dbReference type="CDD" id="cd18617">
    <property type="entry name" value="GH43_XynB-like"/>
    <property type="match status" value="1"/>
</dbReference>
<dbReference type="SUPFAM" id="SSF49899">
    <property type="entry name" value="Concanavalin A-like lectins/glucanases"/>
    <property type="match status" value="1"/>
</dbReference>
<dbReference type="InterPro" id="IPR041542">
    <property type="entry name" value="GH43_C2"/>
</dbReference>
<dbReference type="InterPro" id="IPR051795">
    <property type="entry name" value="Glycosyl_Hydrlase_43"/>
</dbReference>
<dbReference type="EMBL" id="JAKWFO010000011">
    <property type="protein sequence ID" value="KAI9633170.1"/>
    <property type="molecule type" value="Genomic_DNA"/>
</dbReference>
<dbReference type="RefSeq" id="XP_052942947.1">
    <property type="nucleotide sequence ID" value="XM_053090460.1"/>
</dbReference>
<dbReference type="InterPro" id="IPR006710">
    <property type="entry name" value="Glyco_hydro_43"/>
</dbReference>
<evidence type="ECO:0000256" key="3">
    <source>
        <dbReference type="ARBA" id="ARBA00023295"/>
    </source>
</evidence>
<dbReference type="PANTHER" id="PTHR42812">
    <property type="entry name" value="BETA-XYLOSIDASE"/>
    <property type="match status" value="1"/>
</dbReference>
<evidence type="ECO:0000256" key="1">
    <source>
        <dbReference type="ARBA" id="ARBA00009865"/>
    </source>
</evidence>
<comment type="similarity">
    <text evidence="1 6">Belongs to the glycosyl hydrolase 43 family.</text>
</comment>
<dbReference type="GO" id="GO:0005975">
    <property type="term" value="P:carbohydrate metabolic process"/>
    <property type="evidence" value="ECO:0007669"/>
    <property type="project" value="InterPro"/>
</dbReference>
<sequence length="549" mass="61796">MPYRNPIIPGFNPDPSICRRGADYFLATSTFEYFPGVAIYHSTDLIDWKLIGHALNRPSQLSLLVNKAGVGINAPTLRYHKGRWYMTTAINYMRLKSNENDVPAQARGFYVSTDDIFDDTKWTEPIYFDVTGIDQDLFFDDDDTVWYSWRKPVPGYIGEPGWYNSGVYVVQVDLTTGRALGPAKLMRQNFETGNRCCEGPHIYKRNGWYYLSTADGGTELDHQQHISRSRVGPMGPWEAGDKGTVNPMLYNGDDETIQQTGHMDMVEGTDGRWWAVFLAVRPQNGVNSQLGRETFLLPLEWVDDWPIVNRRQKASIDGPSHVDLPRSAEEETWTANFQPGRNLAKEGWYQPRTPLKADFDLTSHPGSLTIHGGPYTLADDAAISMLLKKQTCFEGQWALTLDFEPKREGEEAGVAIWWSKWSYVSLGVQLRAGSGEETEERELVFRHSDPKTEDPVFVTTRIEYPQTAKLSILIQAYPDRYLFSIIDALGAPVPVGQVPASILVRERAYDSYFIGTFFGLYSCGVDGIATSTPAVFSDVSWKGIRAGGK</sequence>
<dbReference type="Pfam" id="PF17851">
    <property type="entry name" value="GH43_C2"/>
    <property type="match status" value="1"/>
</dbReference>
<dbReference type="InterPro" id="IPR013320">
    <property type="entry name" value="ConA-like_dom_sf"/>
</dbReference>
<dbReference type="Proteomes" id="UP001164286">
    <property type="component" value="Unassembled WGS sequence"/>
</dbReference>
<dbReference type="AlphaFoldDB" id="A0AA38H3N2"/>
<evidence type="ECO:0000256" key="4">
    <source>
        <dbReference type="PIRSR" id="PIRSR606710-1"/>
    </source>
</evidence>
<evidence type="ECO:0000313" key="9">
    <source>
        <dbReference type="Proteomes" id="UP001164286"/>
    </source>
</evidence>
<dbReference type="Pfam" id="PF04616">
    <property type="entry name" value="Glyco_hydro_43"/>
    <property type="match status" value="1"/>
</dbReference>
<comment type="caution">
    <text evidence="8">The sequence shown here is derived from an EMBL/GenBank/DDBJ whole genome shotgun (WGS) entry which is preliminary data.</text>
</comment>
<dbReference type="PANTHER" id="PTHR42812:SF16">
    <property type="entry name" value="HYDROLASE, PUTATIVE (AFU_ORTHOLOGUE AFUA_7G06110)-RELATED"/>
    <property type="match status" value="1"/>
</dbReference>
<evidence type="ECO:0000256" key="2">
    <source>
        <dbReference type="ARBA" id="ARBA00022801"/>
    </source>
</evidence>
<gene>
    <name evidence="8" type="ORF">MKK02DRAFT_39146</name>
</gene>
<proteinExistence type="inferred from homology"/>
<dbReference type="SUPFAM" id="SSF75005">
    <property type="entry name" value="Arabinanase/levansucrase/invertase"/>
    <property type="match status" value="1"/>
</dbReference>
<reference evidence="8" key="1">
    <citation type="journal article" date="2022" name="G3 (Bethesda)">
        <title>High quality genome of the basidiomycete yeast Dioszegia hungarica PDD-24b-2 isolated from cloud water.</title>
        <authorList>
            <person name="Jarrige D."/>
            <person name="Haridas S."/>
            <person name="Bleykasten-Grosshans C."/>
            <person name="Joly M."/>
            <person name="Nadalig T."/>
            <person name="Sancelme M."/>
            <person name="Vuilleumier S."/>
            <person name="Grigoriev I.V."/>
            <person name="Amato P."/>
            <person name="Bringel F."/>
        </authorList>
    </citation>
    <scope>NUCLEOTIDE SEQUENCE</scope>
    <source>
        <strain evidence="8">PDD-24b-2</strain>
    </source>
</reference>
<evidence type="ECO:0000313" key="8">
    <source>
        <dbReference type="EMBL" id="KAI9633170.1"/>
    </source>
</evidence>
<keyword evidence="3 6" id="KW-0326">Glycosidase</keyword>
<evidence type="ECO:0000256" key="6">
    <source>
        <dbReference type="RuleBase" id="RU361187"/>
    </source>
</evidence>
<evidence type="ECO:0000256" key="5">
    <source>
        <dbReference type="PIRSR" id="PIRSR606710-2"/>
    </source>
</evidence>
<feature type="site" description="Important for catalytic activity, responsible for pKa modulation of the active site Glu and correct orientation of both the proton donor and substrate" evidence="5">
    <location>
        <position position="134"/>
    </location>
</feature>
<accession>A0AA38H3N2</accession>
<protein>
    <submittedName>
        <fullName evidence="8">Glycosyl hydrolase</fullName>
    </submittedName>
</protein>
<organism evidence="8 9">
    <name type="scientific">Dioszegia hungarica</name>
    <dbReference type="NCBI Taxonomy" id="4972"/>
    <lineage>
        <taxon>Eukaryota</taxon>
        <taxon>Fungi</taxon>
        <taxon>Dikarya</taxon>
        <taxon>Basidiomycota</taxon>
        <taxon>Agaricomycotina</taxon>
        <taxon>Tremellomycetes</taxon>
        <taxon>Tremellales</taxon>
        <taxon>Bulleribasidiaceae</taxon>
        <taxon>Dioszegia</taxon>
    </lineage>
</organism>
<dbReference type="Gene3D" id="2.60.120.200">
    <property type="match status" value="1"/>
</dbReference>